<proteinExistence type="predicted"/>
<feature type="compositionally biased region" description="Polar residues" evidence="1">
    <location>
        <begin position="1"/>
        <end position="12"/>
    </location>
</feature>
<evidence type="ECO:0000256" key="1">
    <source>
        <dbReference type="SAM" id="MobiDB-lite"/>
    </source>
</evidence>
<evidence type="ECO:0008006" key="4">
    <source>
        <dbReference type="Google" id="ProtNLM"/>
    </source>
</evidence>
<feature type="region of interest" description="Disordered" evidence="1">
    <location>
        <begin position="110"/>
        <end position="184"/>
    </location>
</feature>
<keyword evidence="3" id="KW-1185">Reference proteome</keyword>
<feature type="compositionally biased region" description="Acidic residues" evidence="1">
    <location>
        <begin position="213"/>
        <end position="232"/>
    </location>
</feature>
<evidence type="ECO:0000313" key="2">
    <source>
        <dbReference type="EMBL" id="MDN4473939.1"/>
    </source>
</evidence>
<feature type="region of interest" description="Disordered" evidence="1">
    <location>
        <begin position="1"/>
        <end position="94"/>
    </location>
</feature>
<protein>
    <recommendedName>
        <fullName evidence="4">DUF4367 domain-containing protein</fullName>
    </recommendedName>
</protein>
<name>A0ABT8G471_9MICO</name>
<dbReference type="Proteomes" id="UP001172738">
    <property type="component" value="Unassembled WGS sequence"/>
</dbReference>
<accession>A0ABT8G471</accession>
<dbReference type="EMBL" id="JAUHPV010000009">
    <property type="protein sequence ID" value="MDN4473939.1"/>
    <property type="molecule type" value="Genomic_DNA"/>
</dbReference>
<dbReference type="RefSeq" id="WP_301129930.1">
    <property type="nucleotide sequence ID" value="NZ_JAUHPV010000009.1"/>
</dbReference>
<organism evidence="2 3">
    <name type="scientific">Demequina zhanjiangensis</name>
    <dbReference type="NCBI Taxonomy" id="3051659"/>
    <lineage>
        <taxon>Bacteria</taxon>
        <taxon>Bacillati</taxon>
        <taxon>Actinomycetota</taxon>
        <taxon>Actinomycetes</taxon>
        <taxon>Micrococcales</taxon>
        <taxon>Demequinaceae</taxon>
        <taxon>Demequina</taxon>
    </lineage>
</organism>
<feature type="compositionally biased region" description="Low complexity" evidence="1">
    <location>
        <begin position="25"/>
        <end position="43"/>
    </location>
</feature>
<evidence type="ECO:0000313" key="3">
    <source>
        <dbReference type="Proteomes" id="UP001172738"/>
    </source>
</evidence>
<gene>
    <name evidence="2" type="ORF">QQX04_13135</name>
</gene>
<reference evidence="2" key="1">
    <citation type="submission" date="2023-06" db="EMBL/GenBank/DDBJ databases">
        <title>SYSU T00b26.</title>
        <authorList>
            <person name="Gao L."/>
            <person name="Fang B.-Z."/>
            <person name="Li W.-J."/>
        </authorList>
    </citation>
    <scope>NUCLEOTIDE SEQUENCE</scope>
    <source>
        <strain evidence="2">SYSU T00b26</strain>
    </source>
</reference>
<feature type="compositionally biased region" description="Low complexity" evidence="1">
    <location>
        <begin position="124"/>
        <end position="142"/>
    </location>
</feature>
<comment type="caution">
    <text evidence="2">The sequence shown here is derived from an EMBL/GenBank/DDBJ whole genome shotgun (WGS) entry which is preliminary data.</text>
</comment>
<sequence length="457" mass="46414">MSDTTWGASQPTPDEPSAGGARGETAPTRPSMPAPSRAAAPTPIEGDVGEIVEAVTPPENDEIMPTTGGIPFAPVAGRPVSPYDRISPAAQGPDDVHLLGETAIANASMSASGAPTPMAGVPMPHARSAGSPSAAATPPASSFGNDDQSPTPRYEPRYEPRTIFAPVNPPTTEAAGADQPDASEAPHDIATHEVAGADVPMAVAIAAMVDEEGREIEPESADEPDEASDDTAETTRVAAPAATDDEADHDTEHDGAGDGDGTTPSDPDEEGPRRNVGAIVGLVALGVAVWAGAAFGAVQLLGPDPVVVPPETHVTGEPGPTVSPIALEDPTDFLAAMPSTVGSLALTGVETLDPIEAGVPERAAEVYDLQYSDGTTIVTVRAIQHYSEDAATAAYETLAGDASDVEPVTDSEGTEVGERAVVAGAEATAVVWRNSTAVLVAEGPEDAVLELYRLFAL</sequence>
<feature type="region of interest" description="Disordered" evidence="1">
    <location>
        <begin position="213"/>
        <end position="274"/>
    </location>
</feature>